<evidence type="ECO:0000256" key="1">
    <source>
        <dbReference type="ARBA" id="ARBA00023015"/>
    </source>
</evidence>
<evidence type="ECO:0000256" key="2">
    <source>
        <dbReference type="ARBA" id="ARBA00023125"/>
    </source>
</evidence>
<dbReference type="InterPro" id="IPR036388">
    <property type="entry name" value="WH-like_DNA-bd_sf"/>
</dbReference>
<dbReference type="InterPro" id="IPR011991">
    <property type="entry name" value="ArsR-like_HTH"/>
</dbReference>
<reference evidence="6" key="2">
    <citation type="journal article" date="2011" name="J. Biotechnol.">
        <title>Genome sequence of B. amyloliquefaciens type strain DSM7(T) reveals differences to plant-associated B. amyloliquefaciens FZB42.</title>
        <authorList>
            <person name="Ruckert C."/>
            <person name="Blom J."/>
            <person name="Chen X."/>
            <person name="Reva O."/>
            <person name="Borriss R."/>
        </authorList>
    </citation>
    <scope>NUCLEOTIDE SEQUENCE [LARGE SCALE GENOMIC DNA]</scope>
    <source>
        <strain evidence="6">DSM 7</strain>
    </source>
</reference>
<dbReference type="AlphaFoldDB" id="A0A9P1JEZ8"/>
<proteinExistence type="predicted"/>
<dbReference type="InterPro" id="IPR019887">
    <property type="entry name" value="Tscrpt_reg_AsnC/Lrp_C"/>
</dbReference>
<dbReference type="FunFam" id="1.10.10.10:FF:000186">
    <property type="entry name" value="AsnC family transcriptional regulator"/>
    <property type="match status" value="1"/>
</dbReference>
<dbReference type="GO" id="GO:0005829">
    <property type="term" value="C:cytosol"/>
    <property type="evidence" value="ECO:0007669"/>
    <property type="project" value="TreeGrafter"/>
</dbReference>
<dbReference type="InterPro" id="IPR019888">
    <property type="entry name" value="Tscrpt_reg_AsnC-like"/>
</dbReference>
<keyword evidence="1" id="KW-0805">Transcription regulation</keyword>
<dbReference type="EMBL" id="FN597644">
    <property type="protein sequence ID" value="CBI41774.1"/>
    <property type="molecule type" value="Genomic_DNA"/>
</dbReference>
<dbReference type="SMART" id="SM00344">
    <property type="entry name" value="HTH_ASNC"/>
    <property type="match status" value="1"/>
</dbReference>
<gene>
    <name evidence="5" type="primary">yezC</name>
    <name evidence="5" type="ordered locus">BAMF_0648</name>
</gene>
<dbReference type="KEGG" id="bao:BAMF_0648"/>
<keyword evidence="2" id="KW-0238">DNA-binding</keyword>
<keyword evidence="3" id="KW-0804">Transcription</keyword>
<dbReference type="GO" id="GO:0043565">
    <property type="term" value="F:sequence-specific DNA binding"/>
    <property type="evidence" value="ECO:0007669"/>
    <property type="project" value="InterPro"/>
</dbReference>
<reference evidence="5 6" key="1">
    <citation type="journal article" date="2011" name="Int. J. Syst. Evol. Microbiol.">
        <title>Relationship of Bacillus amyloliquefaciens clades associated with strains DSM 7T and FZB42T: a proposal for Bacillus amyloliquefaciens subsp. amyloliquefaciens subsp. nov. and Bacillus amyloliquefaciens subsp. plantarum subsp. nov. based on complete genome sequence comparisons.</title>
        <authorList>
            <person name="Borriss R."/>
            <person name="Chen X.H."/>
            <person name="Rueckert C."/>
            <person name="Blom J."/>
            <person name="Becker A."/>
            <person name="Baumgarth B."/>
            <person name="Fan B."/>
            <person name="Pukall R."/>
            <person name="Schumann P."/>
            <person name="Sproer C."/>
            <person name="Junge H."/>
            <person name="Vater J."/>
            <person name="Puhler A."/>
            <person name="Klenk H.P."/>
        </authorList>
    </citation>
    <scope>NUCLEOTIDE SEQUENCE [LARGE SCALE GENOMIC DNA]</scope>
    <source>
        <strain evidence="6">DSM 7</strain>
    </source>
</reference>
<dbReference type="InterPro" id="IPR011008">
    <property type="entry name" value="Dimeric_a/b-barrel"/>
</dbReference>
<sequence length="146" mass="16186">MKRGSLMDQTDLHILSHLQKNARLTMVELGKLVGLSSPSAAERVKKLEEKGVITGYGANINFEKLNKHVTAFILMEPRNCKHYAAFAGKHPDVIENHRITGMYSYITKVVTESVHTLEDFIDECMSHGKPTTLVVLSSSAFEGALT</sequence>
<dbReference type="Pfam" id="PF01037">
    <property type="entry name" value="AsnC_trans_reg"/>
    <property type="match status" value="1"/>
</dbReference>
<dbReference type="Pfam" id="PF13412">
    <property type="entry name" value="HTH_24"/>
    <property type="match status" value="1"/>
</dbReference>
<dbReference type="InterPro" id="IPR036390">
    <property type="entry name" value="WH_DNA-bd_sf"/>
</dbReference>
<evidence type="ECO:0000259" key="4">
    <source>
        <dbReference type="PROSITE" id="PS50956"/>
    </source>
</evidence>
<dbReference type="SUPFAM" id="SSF54909">
    <property type="entry name" value="Dimeric alpha+beta barrel"/>
    <property type="match status" value="1"/>
</dbReference>
<keyword evidence="6" id="KW-1185">Reference proteome</keyword>
<name>A0A9P1JEZ8_BACAS</name>
<dbReference type="PANTHER" id="PTHR30154">
    <property type="entry name" value="LEUCINE-RESPONSIVE REGULATORY PROTEIN"/>
    <property type="match status" value="1"/>
</dbReference>
<dbReference type="PRINTS" id="PR00033">
    <property type="entry name" value="HTHASNC"/>
</dbReference>
<dbReference type="GO" id="GO:0043200">
    <property type="term" value="P:response to amino acid"/>
    <property type="evidence" value="ECO:0007669"/>
    <property type="project" value="TreeGrafter"/>
</dbReference>
<evidence type="ECO:0000313" key="5">
    <source>
        <dbReference type="EMBL" id="CBI41774.1"/>
    </source>
</evidence>
<dbReference type="Gene3D" id="1.10.10.10">
    <property type="entry name" value="Winged helix-like DNA-binding domain superfamily/Winged helix DNA-binding domain"/>
    <property type="match status" value="1"/>
</dbReference>
<dbReference type="InterPro" id="IPR019885">
    <property type="entry name" value="Tscrpt_reg_HTH_AsnC-type_CS"/>
</dbReference>
<dbReference type="Proteomes" id="UP000006562">
    <property type="component" value="Chromosome"/>
</dbReference>
<evidence type="ECO:0000256" key="3">
    <source>
        <dbReference type="ARBA" id="ARBA00023163"/>
    </source>
</evidence>
<dbReference type="PROSITE" id="PS50956">
    <property type="entry name" value="HTH_ASNC_2"/>
    <property type="match status" value="1"/>
</dbReference>
<feature type="domain" description="HTH asnC-type" evidence="4">
    <location>
        <begin position="7"/>
        <end position="68"/>
    </location>
</feature>
<dbReference type="PANTHER" id="PTHR30154:SF20">
    <property type="entry name" value="LEUCINE-RESPONSIVE REGULATORY PROTEIN"/>
    <property type="match status" value="1"/>
</dbReference>
<dbReference type="PROSITE" id="PS00519">
    <property type="entry name" value="HTH_ASNC_1"/>
    <property type="match status" value="1"/>
</dbReference>
<evidence type="ECO:0000313" key="6">
    <source>
        <dbReference type="Proteomes" id="UP000006562"/>
    </source>
</evidence>
<dbReference type="CDD" id="cd00090">
    <property type="entry name" value="HTH_ARSR"/>
    <property type="match status" value="1"/>
</dbReference>
<accession>A0A9P1JEZ8</accession>
<dbReference type="Gene3D" id="3.30.70.920">
    <property type="match status" value="1"/>
</dbReference>
<organism evidence="5 6">
    <name type="scientific">Bacillus amyloliquefaciens (strain ATCC 23350 / DSM 7 / BCRC 11601 / CCUG 28519 / NBRC 15535 / NRRL B-14393 / F)</name>
    <dbReference type="NCBI Taxonomy" id="692420"/>
    <lineage>
        <taxon>Bacteria</taxon>
        <taxon>Bacillati</taxon>
        <taxon>Bacillota</taxon>
        <taxon>Bacilli</taxon>
        <taxon>Bacillales</taxon>
        <taxon>Bacillaceae</taxon>
        <taxon>Bacillus</taxon>
        <taxon>Bacillus amyloliquefaciens group</taxon>
    </lineage>
</organism>
<dbReference type="SUPFAM" id="SSF46785">
    <property type="entry name" value="Winged helix' DNA-binding domain"/>
    <property type="match status" value="1"/>
</dbReference>
<dbReference type="InterPro" id="IPR000485">
    <property type="entry name" value="AsnC-type_HTH_dom"/>
</dbReference>
<protein>
    <submittedName>
        <fullName evidence="5">Transcriptional regulator (Lrp/AsnC family)</fullName>
    </submittedName>
</protein>